<dbReference type="Proteomes" id="UP001204376">
    <property type="component" value="Unassembled WGS sequence"/>
</dbReference>
<dbReference type="InterPro" id="IPR003741">
    <property type="entry name" value="LUD_dom"/>
</dbReference>
<dbReference type="Gene3D" id="3.40.50.10420">
    <property type="entry name" value="NagB/RpiA/CoA transferase-like"/>
    <property type="match status" value="1"/>
</dbReference>
<comment type="caution">
    <text evidence="2">The sequence shown here is derived from an EMBL/GenBank/DDBJ whole genome shotgun (WGS) entry which is preliminary data.</text>
</comment>
<dbReference type="InterPro" id="IPR024185">
    <property type="entry name" value="FTHF_cligase-like_sf"/>
</dbReference>
<protein>
    <submittedName>
        <fullName evidence="2">LUD domain-containing protein</fullName>
    </submittedName>
</protein>
<dbReference type="EMBL" id="JANHOH010000001">
    <property type="protein sequence ID" value="MCQ6957778.1"/>
    <property type="molecule type" value="Genomic_DNA"/>
</dbReference>
<evidence type="ECO:0000259" key="1">
    <source>
        <dbReference type="Pfam" id="PF02589"/>
    </source>
</evidence>
<dbReference type="InterPro" id="IPR037171">
    <property type="entry name" value="NagB/RpiA_transferase-like"/>
</dbReference>
<keyword evidence="3" id="KW-1185">Reference proteome</keyword>
<name>A0ABT1SZZ2_9SPHI</name>
<evidence type="ECO:0000313" key="2">
    <source>
        <dbReference type="EMBL" id="MCQ6957778.1"/>
    </source>
</evidence>
<organism evidence="2 3">
    <name type="scientific">Mucilaginibacter aquariorum</name>
    <dbReference type="NCBI Taxonomy" id="2967225"/>
    <lineage>
        <taxon>Bacteria</taxon>
        <taxon>Pseudomonadati</taxon>
        <taxon>Bacteroidota</taxon>
        <taxon>Sphingobacteriia</taxon>
        <taxon>Sphingobacteriales</taxon>
        <taxon>Sphingobacteriaceae</taxon>
        <taxon>Mucilaginibacter</taxon>
    </lineage>
</organism>
<accession>A0ABT1SZZ2</accession>
<dbReference type="RefSeq" id="WP_256537971.1">
    <property type="nucleotide sequence ID" value="NZ_JANHOH010000001.1"/>
</dbReference>
<evidence type="ECO:0000313" key="3">
    <source>
        <dbReference type="Proteomes" id="UP001204376"/>
    </source>
</evidence>
<sequence>MTDREQIINAIAANQPAFSPLPATHFTAEDQEDLASQFADTLTAIGSVVFVVDNLADIHQHIKSNTSADHRVISTIGMVEYNEDIGTNISPHSLQNVEIAVLKAHFGVAENGAVWLTEELMGNRVLPFICQHLMIALPIKDIVANMHKAYERIGNDSYGFGAFIAGPSKTADIEQSLVMGAHGPKTMTIFLMRS</sequence>
<proteinExistence type="predicted"/>
<reference evidence="2 3" key="1">
    <citation type="submission" date="2022-07" db="EMBL/GenBank/DDBJ databases">
        <title>Mucilaginibacter sp. JC4.</title>
        <authorList>
            <person name="Le V."/>
            <person name="Ko S.-R."/>
            <person name="Ahn C.-Y."/>
            <person name="Oh H.-M."/>
        </authorList>
    </citation>
    <scope>NUCLEOTIDE SEQUENCE [LARGE SCALE GENOMIC DNA]</scope>
    <source>
        <strain evidence="2 3">JC4</strain>
    </source>
</reference>
<dbReference type="SUPFAM" id="SSF100950">
    <property type="entry name" value="NagB/RpiA/CoA transferase-like"/>
    <property type="match status" value="1"/>
</dbReference>
<dbReference type="PANTHER" id="PTHR43682">
    <property type="entry name" value="LACTATE UTILIZATION PROTEIN C"/>
    <property type="match status" value="1"/>
</dbReference>
<feature type="domain" description="LUD" evidence="1">
    <location>
        <begin position="95"/>
        <end position="192"/>
    </location>
</feature>
<dbReference type="PANTHER" id="PTHR43682:SF1">
    <property type="entry name" value="LACTATE UTILIZATION PROTEIN C"/>
    <property type="match status" value="1"/>
</dbReference>
<dbReference type="Pfam" id="PF02589">
    <property type="entry name" value="LUD_dom"/>
    <property type="match status" value="1"/>
</dbReference>
<gene>
    <name evidence="2" type="ORF">NPE20_07415</name>
</gene>